<keyword evidence="2" id="KW-0808">Transferase</keyword>
<dbReference type="eggNOG" id="COG0456">
    <property type="taxonomic scope" value="Bacteria"/>
</dbReference>
<name>A0A081P0C2_9BACL</name>
<evidence type="ECO:0000259" key="1">
    <source>
        <dbReference type="PROSITE" id="PS51186"/>
    </source>
</evidence>
<accession>A0A081P0C2</accession>
<dbReference type="AlphaFoldDB" id="A0A081P0C2"/>
<dbReference type="GO" id="GO:0016747">
    <property type="term" value="F:acyltransferase activity, transferring groups other than amino-acyl groups"/>
    <property type="evidence" value="ECO:0007669"/>
    <property type="project" value="InterPro"/>
</dbReference>
<reference evidence="2 3" key="1">
    <citation type="submission" date="2014-06" db="EMBL/GenBank/DDBJ databases">
        <title>Draft genome sequence of Paenibacillus sp. MSt1.</title>
        <authorList>
            <person name="Aw Y.K."/>
            <person name="Ong K.S."/>
            <person name="Gan H.M."/>
            <person name="Lee S.M."/>
        </authorList>
    </citation>
    <scope>NUCLEOTIDE SEQUENCE [LARGE SCALE GENOMIC DNA]</scope>
    <source>
        <strain evidence="2 3">MSt1</strain>
    </source>
</reference>
<gene>
    <name evidence="2" type="ORF">ET33_10610</name>
</gene>
<feature type="domain" description="N-acetyltransferase" evidence="1">
    <location>
        <begin position="1"/>
        <end position="137"/>
    </location>
</feature>
<evidence type="ECO:0000313" key="3">
    <source>
        <dbReference type="Proteomes" id="UP000028123"/>
    </source>
</evidence>
<dbReference type="InterPro" id="IPR000182">
    <property type="entry name" value="GNAT_dom"/>
</dbReference>
<dbReference type="OrthoDB" id="45853at2"/>
<dbReference type="Pfam" id="PF00583">
    <property type="entry name" value="Acetyltransf_1"/>
    <property type="match status" value="1"/>
</dbReference>
<dbReference type="Proteomes" id="UP000028123">
    <property type="component" value="Unassembled WGS sequence"/>
</dbReference>
<dbReference type="InterPro" id="IPR016181">
    <property type="entry name" value="Acyl_CoA_acyltransferase"/>
</dbReference>
<dbReference type="SUPFAM" id="SSF55729">
    <property type="entry name" value="Acyl-CoA N-acyltransferases (Nat)"/>
    <property type="match status" value="1"/>
</dbReference>
<protein>
    <submittedName>
        <fullName evidence="2">GNAT family acetyltransferase</fullName>
    </submittedName>
</protein>
<dbReference type="CDD" id="cd04301">
    <property type="entry name" value="NAT_SF"/>
    <property type="match status" value="1"/>
</dbReference>
<dbReference type="PROSITE" id="PS51186">
    <property type="entry name" value="GNAT"/>
    <property type="match status" value="1"/>
</dbReference>
<dbReference type="EMBL" id="JNVM01000017">
    <property type="protein sequence ID" value="KEQ24145.1"/>
    <property type="molecule type" value="Genomic_DNA"/>
</dbReference>
<sequence length="146" mass="16856">MLIDIKSRLDQPEIAELLEYAIFPDPVRLEQALDDYKRSEELELYGYEKDGKLIGLVGFRIDSGRVMELRHIAVQPDYRGQGYGRGQILELIHLKNPAEIVAETDEDAVDFYRNIGFEVVSLGENYPGAERFRCTYEVEPEEEREA</sequence>
<proteinExistence type="predicted"/>
<comment type="caution">
    <text evidence="2">The sequence shown here is derived from an EMBL/GenBank/DDBJ whole genome shotgun (WGS) entry which is preliminary data.</text>
</comment>
<keyword evidence="3" id="KW-1185">Reference proteome</keyword>
<dbReference type="RefSeq" id="WP_036686366.1">
    <property type="nucleotide sequence ID" value="NZ_JNVM01000017.1"/>
</dbReference>
<dbReference type="Gene3D" id="3.40.630.30">
    <property type="match status" value="1"/>
</dbReference>
<evidence type="ECO:0000313" key="2">
    <source>
        <dbReference type="EMBL" id="KEQ24145.1"/>
    </source>
</evidence>
<organism evidence="2 3">
    <name type="scientific">Paenibacillus tyrfis</name>
    <dbReference type="NCBI Taxonomy" id="1501230"/>
    <lineage>
        <taxon>Bacteria</taxon>
        <taxon>Bacillati</taxon>
        <taxon>Bacillota</taxon>
        <taxon>Bacilli</taxon>
        <taxon>Bacillales</taxon>
        <taxon>Paenibacillaceae</taxon>
        <taxon>Paenibacillus</taxon>
    </lineage>
</organism>